<dbReference type="AlphaFoldDB" id="A0A6J0VC24"/>
<dbReference type="InterPro" id="IPR036179">
    <property type="entry name" value="Ig-like_dom_sf"/>
</dbReference>
<name>A0A6J0VC24_9SAUR</name>
<sequence length="424" mass="45296">MPRMGGGHCVHSQQNSRKKLLFAASILSSCFLLSQGQTETIAVTVEPAMPREGDTVTLKPGTIPENPIICPWYRGAAADENLIIALFFFPSPGGFTKGPAYTGRETVDSSCSLQITDLKSNYSGTYRLSFDGPGITATGSANVTVIEKLSQPILSPTNYVSLENENITLYCNISSSNAFNISWYRNSGPVSPEADISENKKNLTLRNFTNADAGIYTCVASNQINSETSNPSSITLAYGPADIKVEPAGVITLKLASKLDLLCTADSNPAAQFQWFINGTVQHVTNNRFSVDSVAWKDGGNYTCQANNTVTKNHALVSVIVKVTNQGPSLSSPGGLGGGAIAGIVLASLAVTLALTGTLFYFFCRGRHPNVKTDSPVIIAPNLYENILPSGPVRTGANPENNSGTSQTYETLQFRDQAVYQEIK</sequence>
<dbReference type="PANTHER" id="PTHR44337:SF20">
    <property type="entry name" value="CARCINOEMBRYONIC ANTIGEN-RELATED CELL ADHESION MOLECULE 5-RELATED"/>
    <property type="match status" value="1"/>
</dbReference>
<keyword evidence="4" id="KW-0393">Immunoglobulin domain</keyword>
<gene>
    <name evidence="9" type="primary">LOC110089445</name>
</gene>
<evidence type="ECO:0000313" key="8">
    <source>
        <dbReference type="Proteomes" id="UP001652642"/>
    </source>
</evidence>
<keyword evidence="3" id="KW-0325">Glycoprotein</keyword>
<dbReference type="InterPro" id="IPR003598">
    <property type="entry name" value="Ig_sub2"/>
</dbReference>
<evidence type="ECO:0000256" key="4">
    <source>
        <dbReference type="ARBA" id="ARBA00023319"/>
    </source>
</evidence>
<organism evidence="8 9">
    <name type="scientific">Pogona vitticeps</name>
    <name type="common">central bearded dragon</name>
    <dbReference type="NCBI Taxonomy" id="103695"/>
    <lineage>
        <taxon>Eukaryota</taxon>
        <taxon>Metazoa</taxon>
        <taxon>Chordata</taxon>
        <taxon>Craniata</taxon>
        <taxon>Vertebrata</taxon>
        <taxon>Euteleostomi</taxon>
        <taxon>Lepidosauria</taxon>
        <taxon>Squamata</taxon>
        <taxon>Bifurcata</taxon>
        <taxon>Unidentata</taxon>
        <taxon>Episquamata</taxon>
        <taxon>Toxicofera</taxon>
        <taxon>Iguania</taxon>
        <taxon>Acrodonta</taxon>
        <taxon>Agamidae</taxon>
        <taxon>Amphibolurinae</taxon>
        <taxon>Pogona</taxon>
    </lineage>
</organism>
<evidence type="ECO:0000256" key="6">
    <source>
        <dbReference type="SAM" id="SignalP"/>
    </source>
</evidence>
<dbReference type="PROSITE" id="PS51257">
    <property type="entry name" value="PROKAR_LIPOPROTEIN"/>
    <property type="match status" value="1"/>
</dbReference>
<dbReference type="SUPFAM" id="SSF48726">
    <property type="entry name" value="Immunoglobulin"/>
    <property type="match status" value="3"/>
</dbReference>
<feature type="domain" description="Ig-like" evidence="7">
    <location>
        <begin position="152"/>
        <end position="235"/>
    </location>
</feature>
<keyword evidence="1 6" id="KW-0732">Signal</keyword>
<dbReference type="PROSITE" id="PS50835">
    <property type="entry name" value="IG_LIKE"/>
    <property type="match status" value="2"/>
</dbReference>
<dbReference type="PANTHER" id="PTHR44337">
    <property type="entry name" value="CARCINOEMBRYONIC ANTIGEN-RELATED CELL ADHESION MOLECULE 8"/>
    <property type="match status" value="1"/>
</dbReference>
<keyword evidence="8" id="KW-1185">Reference proteome</keyword>
<feature type="domain" description="Ig-like" evidence="7">
    <location>
        <begin position="240"/>
        <end position="318"/>
    </location>
</feature>
<dbReference type="Pfam" id="PF13927">
    <property type="entry name" value="Ig_3"/>
    <property type="match status" value="1"/>
</dbReference>
<keyword evidence="2" id="KW-1015">Disulfide bond</keyword>
<keyword evidence="5" id="KW-0812">Transmembrane</keyword>
<feature type="chain" id="PRO_5045389591" evidence="6">
    <location>
        <begin position="37"/>
        <end position="424"/>
    </location>
</feature>
<dbReference type="RefSeq" id="XP_020668184.2">
    <property type="nucleotide sequence ID" value="XM_020812525.2"/>
</dbReference>
<dbReference type="InterPro" id="IPR003599">
    <property type="entry name" value="Ig_sub"/>
</dbReference>
<keyword evidence="5" id="KW-0472">Membrane</keyword>
<dbReference type="KEGG" id="pvt:110089445"/>
<dbReference type="InterPro" id="IPR013783">
    <property type="entry name" value="Ig-like_fold"/>
</dbReference>
<evidence type="ECO:0000256" key="5">
    <source>
        <dbReference type="SAM" id="Phobius"/>
    </source>
</evidence>
<dbReference type="SMART" id="SM00408">
    <property type="entry name" value="IGc2"/>
    <property type="match status" value="2"/>
</dbReference>
<dbReference type="Proteomes" id="UP001652642">
    <property type="component" value="Chromosome 9"/>
</dbReference>
<proteinExistence type="predicted"/>
<dbReference type="GeneID" id="110089445"/>
<protein>
    <submittedName>
        <fullName evidence="9">Cell adhesion molecule CEACAM6-like isoform X1</fullName>
    </submittedName>
</protein>
<dbReference type="InParanoid" id="A0A6J0VC24"/>
<evidence type="ECO:0000256" key="2">
    <source>
        <dbReference type="ARBA" id="ARBA00023157"/>
    </source>
</evidence>
<accession>A0A6J0VC24</accession>
<reference evidence="9" key="1">
    <citation type="submission" date="2025-08" db="UniProtKB">
        <authorList>
            <consortium name="RefSeq"/>
        </authorList>
    </citation>
    <scope>IDENTIFICATION</scope>
</reference>
<dbReference type="Pfam" id="PF13895">
    <property type="entry name" value="Ig_2"/>
    <property type="match status" value="1"/>
</dbReference>
<feature type="signal peptide" evidence="6">
    <location>
        <begin position="1"/>
        <end position="36"/>
    </location>
</feature>
<evidence type="ECO:0000259" key="7">
    <source>
        <dbReference type="PROSITE" id="PS50835"/>
    </source>
</evidence>
<dbReference type="InterPro" id="IPR007110">
    <property type="entry name" value="Ig-like_dom"/>
</dbReference>
<evidence type="ECO:0000313" key="9">
    <source>
        <dbReference type="RefSeq" id="XP_020668184.2"/>
    </source>
</evidence>
<dbReference type="SMART" id="SM00409">
    <property type="entry name" value="IG"/>
    <property type="match status" value="3"/>
</dbReference>
<keyword evidence="5" id="KW-1133">Transmembrane helix</keyword>
<dbReference type="OrthoDB" id="6159398at2759"/>
<dbReference type="InterPro" id="IPR052598">
    <property type="entry name" value="IgSF_CEA-related"/>
</dbReference>
<evidence type="ECO:0000256" key="1">
    <source>
        <dbReference type="ARBA" id="ARBA00022729"/>
    </source>
</evidence>
<dbReference type="Gene3D" id="2.60.40.10">
    <property type="entry name" value="Immunoglobulins"/>
    <property type="match status" value="3"/>
</dbReference>
<feature type="transmembrane region" description="Helical" evidence="5">
    <location>
        <begin position="340"/>
        <end position="363"/>
    </location>
</feature>
<evidence type="ECO:0000256" key="3">
    <source>
        <dbReference type="ARBA" id="ARBA00023180"/>
    </source>
</evidence>